<keyword evidence="3" id="KW-1185">Reference proteome</keyword>
<comment type="caution">
    <text evidence="2">The sequence shown here is derived from an EMBL/GenBank/DDBJ whole genome shotgun (WGS) entry which is preliminary data.</text>
</comment>
<dbReference type="GO" id="GO:0002161">
    <property type="term" value="F:aminoacyl-tRNA deacylase activity"/>
    <property type="evidence" value="ECO:0007669"/>
    <property type="project" value="InterPro"/>
</dbReference>
<organism evidence="2 3">
    <name type="scientific">Ktedonospora formicarum</name>
    <dbReference type="NCBI Taxonomy" id="2778364"/>
    <lineage>
        <taxon>Bacteria</taxon>
        <taxon>Bacillati</taxon>
        <taxon>Chloroflexota</taxon>
        <taxon>Ktedonobacteria</taxon>
        <taxon>Ktedonobacterales</taxon>
        <taxon>Ktedonobacteraceae</taxon>
        <taxon>Ktedonospora</taxon>
    </lineage>
</organism>
<sequence>MQCKEKLETYLQQNHVPFQEQQHERAGSAQQVAQAEHLSSEKMAKVVVIYVDGKMMELALPASSQANLEKVRASLGAKEVLLADEEDLAMAFPDCEIGAMPPFGNLYGLPVYVEKRLANEDAITFSAGTHTDTISMKYIDFANLVHPHMLDFAGPSAVV</sequence>
<feature type="domain" description="YbaK/aminoacyl-tRNA synthetase-associated" evidence="1">
    <location>
        <begin position="23"/>
        <end position="142"/>
    </location>
</feature>
<dbReference type="Proteomes" id="UP000612362">
    <property type="component" value="Unassembled WGS sequence"/>
</dbReference>
<gene>
    <name evidence="2" type="ORF">KSX_90800</name>
</gene>
<dbReference type="CDD" id="cd04332">
    <property type="entry name" value="YbaK_like"/>
    <property type="match status" value="1"/>
</dbReference>
<accession>A0A8J3IDT5</accession>
<evidence type="ECO:0000259" key="1">
    <source>
        <dbReference type="Pfam" id="PF04073"/>
    </source>
</evidence>
<proteinExistence type="predicted"/>
<dbReference type="AlphaFoldDB" id="A0A8J3IDT5"/>
<dbReference type="Pfam" id="PF04073">
    <property type="entry name" value="tRNA_edit"/>
    <property type="match status" value="1"/>
</dbReference>
<dbReference type="SUPFAM" id="SSF55826">
    <property type="entry name" value="YbaK/ProRS associated domain"/>
    <property type="match status" value="1"/>
</dbReference>
<dbReference type="Gene3D" id="3.90.960.10">
    <property type="entry name" value="YbaK/aminoacyl-tRNA synthetase-associated domain"/>
    <property type="match status" value="1"/>
</dbReference>
<protein>
    <submittedName>
        <fullName evidence="2">Deacylase</fullName>
    </submittedName>
</protein>
<dbReference type="InterPro" id="IPR036754">
    <property type="entry name" value="YbaK/aa-tRNA-synt-asso_dom_sf"/>
</dbReference>
<reference evidence="2" key="1">
    <citation type="submission" date="2020-10" db="EMBL/GenBank/DDBJ databases">
        <title>Taxonomic study of unclassified bacteria belonging to the class Ktedonobacteria.</title>
        <authorList>
            <person name="Yabe S."/>
            <person name="Wang C.M."/>
            <person name="Zheng Y."/>
            <person name="Sakai Y."/>
            <person name="Cavaletti L."/>
            <person name="Monciardini P."/>
            <person name="Donadio S."/>
        </authorList>
    </citation>
    <scope>NUCLEOTIDE SEQUENCE</scope>
    <source>
        <strain evidence="2">SOSP1-1</strain>
    </source>
</reference>
<dbReference type="InterPro" id="IPR007214">
    <property type="entry name" value="YbaK/aa-tRNA-synth-assoc-dom"/>
</dbReference>
<evidence type="ECO:0000313" key="3">
    <source>
        <dbReference type="Proteomes" id="UP000612362"/>
    </source>
</evidence>
<name>A0A8J3IDT5_9CHLR</name>
<dbReference type="EMBL" id="BNJF01000010">
    <property type="protein sequence ID" value="GHO50917.1"/>
    <property type="molecule type" value="Genomic_DNA"/>
</dbReference>
<evidence type="ECO:0000313" key="2">
    <source>
        <dbReference type="EMBL" id="GHO50917.1"/>
    </source>
</evidence>
<dbReference type="RefSeq" id="WP_220199871.1">
    <property type="nucleotide sequence ID" value="NZ_BNJF01000010.1"/>
</dbReference>